<sequence>MISQDIVDIARAERETLRWILLYALWHARPYGTSEHVLLRTAHDIPLRVTSDTVRRELGYLKGKALVTLSENQPVWQAEITAEGEDVVDYRADVPPGIARPVKW</sequence>
<evidence type="ECO:0000313" key="1">
    <source>
        <dbReference type="EMBL" id="SFK92536.1"/>
    </source>
</evidence>
<dbReference type="AlphaFoldDB" id="A0A1I4DKI3"/>
<evidence type="ECO:0000313" key="2">
    <source>
        <dbReference type="Proteomes" id="UP000199533"/>
    </source>
</evidence>
<dbReference type="RefSeq" id="WP_090700746.1">
    <property type="nucleotide sequence ID" value="NZ_FOSP01000021.1"/>
</dbReference>
<organism evidence="1 2">
    <name type="scientific">Nitrosomonas aestuarii</name>
    <dbReference type="NCBI Taxonomy" id="52441"/>
    <lineage>
        <taxon>Bacteria</taxon>
        <taxon>Pseudomonadati</taxon>
        <taxon>Pseudomonadota</taxon>
        <taxon>Betaproteobacteria</taxon>
        <taxon>Nitrosomonadales</taxon>
        <taxon>Nitrosomonadaceae</taxon>
        <taxon>Nitrosomonas</taxon>
    </lineage>
</organism>
<dbReference type="EMBL" id="FOSP01000021">
    <property type="protein sequence ID" value="SFK92536.1"/>
    <property type="molecule type" value="Genomic_DNA"/>
</dbReference>
<keyword evidence="2" id="KW-1185">Reference proteome</keyword>
<dbReference type="OrthoDB" id="5677692at2"/>
<accession>A0A1I4DKI3</accession>
<dbReference type="STRING" id="52441.SAMN05216302_102133"/>
<proteinExistence type="predicted"/>
<evidence type="ECO:0008006" key="3">
    <source>
        <dbReference type="Google" id="ProtNLM"/>
    </source>
</evidence>
<dbReference type="Proteomes" id="UP000199533">
    <property type="component" value="Unassembled WGS sequence"/>
</dbReference>
<protein>
    <recommendedName>
        <fullName evidence="3">Helix-turn-helix domain-containing protein</fullName>
    </recommendedName>
</protein>
<name>A0A1I4DKI3_9PROT</name>
<reference evidence="2" key="1">
    <citation type="submission" date="2016-10" db="EMBL/GenBank/DDBJ databases">
        <authorList>
            <person name="Varghese N."/>
            <person name="Submissions S."/>
        </authorList>
    </citation>
    <scope>NUCLEOTIDE SEQUENCE [LARGE SCALE GENOMIC DNA]</scope>
    <source>
        <strain evidence="2">Nm69</strain>
    </source>
</reference>
<gene>
    <name evidence="1" type="ORF">SAMN05216302_102133</name>
</gene>